<evidence type="ECO:0000256" key="1">
    <source>
        <dbReference type="ARBA" id="ARBA00023172"/>
    </source>
</evidence>
<evidence type="ECO:0000313" key="4">
    <source>
        <dbReference type="Proteomes" id="UP001153636"/>
    </source>
</evidence>
<feature type="region of interest" description="Disordered" evidence="2">
    <location>
        <begin position="418"/>
        <end position="445"/>
    </location>
</feature>
<sequence length="524" mass="60113">MMADKITLVVKKDLLISAYGSRYIKTHREQHHVNVCSRKMRELAKVLIESQKITSSIKNLFDLLHPQHFDTVVQSVKVIAKYDAMKDMFGSPTFAMNISRSLKDCCDIAILKIIKRKYNYMHMSASEAEANIQVFRRLLENMWKHEISSKAGNDLNTKTWNKITLVPLAADLKLFRSYLITKGTEAAQKLEKNLNDYKAFNLLLETVFCRLLLLNRRRVGELQRLKVATYLLTEGGNKNYEEFSDAVSATEKLLLQKFKRVVTRGKRGRGVPILFSCDMQEHINIILRARPEFVKDGNLFLFANSSSNENPITGYKVVQKHARLCGAQNPDSLTSTKLRKHLATLTQVFSMTDSDIEQLASFMGHTANVHKQVYRLPDDVYQTAKIAKLLLLMEKGEAGKYRGKTLDEINLDMDADIMEDNDDEDNDQRDDDNKRSDISDDDLDRSIKETLENSENQGELSKPTLNKCQPKKSALWYHGHRNKKQLQKCFSKIILTIKDLLNNMNVKSYVKNIQECLTTNHGPK</sequence>
<keyword evidence="4" id="KW-1185">Reference proteome</keyword>
<feature type="compositionally biased region" description="Basic and acidic residues" evidence="2">
    <location>
        <begin position="431"/>
        <end position="445"/>
    </location>
</feature>
<dbReference type="AlphaFoldDB" id="A0A9P0CJP0"/>
<dbReference type="Gene3D" id="1.10.443.10">
    <property type="entry name" value="Intergrase catalytic core"/>
    <property type="match status" value="1"/>
</dbReference>
<dbReference type="EMBL" id="OV651813">
    <property type="protein sequence ID" value="CAH1099872.1"/>
    <property type="molecule type" value="Genomic_DNA"/>
</dbReference>
<dbReference type="OrthoDB" id="6772351at2759"/>
<feature type="compositionally biased region" description="Acidic residues" evidence="2">
    <location>
        <begin position="418"/>
        <end position="430"/>
    </location>
</feature>
<accession>A0A9P0CJP0</accession>
<dbReference type="PANTHER" id="PTHR33480:SF1">
    <property type="entry name" value="TYR RECOMBINASE DOMAIN-CONTAINING PROTEIN"/>
    <property type="match status" value="1"/>
</dbReference>
<dbReference type="GO" id="GO:0015074">
    <property type="term" value="P:DNA integration"/>
    <property type="evidence" value="ECO:0007669"/>
    <property type="project" value="InterPro"/>
</dbReference>
<dbReference type="PANTHER" id="PTHR33480">
    <property type="entry name" value="SET DOMAIN-CONTAINING PROTEIN-RELATED"/>
    <property type="match status" value="1"/>
</dbReference>
<dbReference type="InterPro" id="IPR011010">
    <property type="entry name" value="DNA_brk_join_enz"/>
</dbReference>
<dbReference type="GO" id="GO:0006310">
    <property type="term" value="P:DNA recombination"/>
    <property type="evidence" value="ECO:0007669"/>
    <property type="project" value="UniProtKB-KW"/>
</dbReference>
<evidence type="ECO:0000256" key="2">
    <source>
        <dbReference type="SAM" id="MobiDB-lite"/>
    </source>
</evidence>
<name>A0A9P0CJP0_9CUCU</name>
<dbReference type="Proteomes" id="UP001153636">
    <property type="component" value="Chromosome 1"/>
</dbReference>
<organism evidence="3 4">
    <name type="scientific">Psylliodes chrysocephalus</name>
    <dbReference type="NCBI Taxonomy" id="3402493"/>
    <lineage>
        <taxon>Eukaryota</taxon>
        <taxon>Metazoa</taxon>
        <taxon>Ecdysozoa</taxon>
        <taxon>Arthropoda</taxon>
        <taxon>Hexapoda</taxon>
        <taxon>Insecta</taxon>
        <taxon>Pterygota</taxon>
        <taxon>Neoptera</taxon>
        <taxon>Endopterygota</taxon>
        <taxon>Coleoptera</taxon>
        <taxon>Polyphaga</taxon>
        <taxon>Cucujiformia</taxon>
        <taxon>Chrysomeloidea</taxon>
        <taxon>Chrysomelidae</taxon>
        <taxon>Galerucinae</taxon>
        <taxon>Alticini</taxon>
        <taxon>Psylliodes</taxon>
    </lineage>
</organism>
<reference evidence="3" key="1">
    <citation type="submission" date="2022-01" db="EMBL/GenBank/DDBJ databases">
        <authorList>
            <person name="King R."/>
        </authorList>
    </citation>
    <scope>NUCLEOTIDE SEQUENCE</scope>
</reference>
<dbReference type="InterPro" id="IPR013762">
    <property type="entry name" value="Integrase-like_cat_sf"/>
</dbReference>
<protein>
    <submittedName>
        <fullName evidence="3">Uncharacterized protein</fullName>
    </submittedName>
</protein>
<keyword evidence="1" id="KW-0233">DNA recombination</keyword>
<evidence type="ECO:0000313" key="3">
    <source>
        <dbReference type="EMBL" id="CAH1099872.1"/>
    </source>
</evidence>
<proteinExistence type="predicted"/>
<dbReference type="SUPFAM" id="SSF56349">
    <property type="entry name" value="DNA breaking-rejoining enzymes"/>
    <property type="match status" value="1"/>
</dbReference>
<dbReference type="GO" id="GO:0003677">
    <property type="term" value="F:DNA binding"/>
    <property type="evidence" value="ECO:0007669"/>
    <property type="project" value="InterPro"/>
</dbReference>
<gene>
    <name evidence="3" type="ORF">PSYICH_LOCUS1315</name>
</gene>